<dbReference type="Pfam" id="PF16016">
    <property type="entry name" value="VASt"/>
    <property type="match status" value="1"/>
</dbReference>
<feature type="region of interest" description="Disordered" evidence="6">
    <location>
        <begin position="235"/>
        <end position="275"/>
    </location>
</feature>
<sequence length="909" mass="100285">MWGARVYREAGLWRERDYGLSLIPKFSNRCELSQLAHIAHTEITITMDISDDAWNLSEASNSPPLASQPSFHGLTLDTSLRSPPKVHLEGSTPSTPSFTTGLIHSSGDVSSTSPTKSLGSSAPILIPQANVRMASLPSMAKAAPADPHTTKQDVESQMLSSSASSSVNDTVTDLIHTKASNSDSAFPEQQTPSTPTQAPGFFNNMFSAAATSLTFNRTRASGDYSVSEGDLTATPLSAASDASGGEKISASPNMLSYRRKGKSRARRNTSLGSVEIPSDSPLVEVEKPYVPEDAFDTTNYVDEKYKGTSYRYATPGRNETFHNLFKSVPAEERLIDDFSCALSREILLQGRIYVSEHNLCFNSNLLGWVTHLVIPFNEIVGFEKTVTAGLFPNGIAVKCKDTVKSFASFMSRDNVLDFFYAVWQASGDQSKDTTTFKKNELMSLNGPLILTKEMNIDEEDPAFVAAQLSIDGDSPTKRKNSESTTSFSSDDEMDEEDESSDSVDGWTEAKTTNQSVFHLKSDSKYHYDGVLAHARTTCPYDPEANNETVLARENLKCPPGVVYELLFGSTTDMLTNFLNTQDSRDISDFSAYAQNDDGNKERHYEYIKGLNFSMGPKQTKCLVKETIDHLDFDKYINVVNTTQTPDVPSGGAFCVKTRYIMTWGANNTTDLVVSYWIHWMGSSWVKGVIEKSTKSGQEAAIKTLIEMVKKTIDDNIEEKIESVEVLKDDTPETVEKVTQAPVITPAKSVPSETLSITWITAISPFNALILVFLSLILYVQLSILQGIQQVTDLTASTANFRSSTGSNILGDNIDYNSVVFDAEEILIWNWIDERAGKLDVPRKEKAQSIQKEIDEVILKWSSGELDTTSGRGLVLDVKRHIEEYAQLAENDKDKSKKAEELRRAIEALL</sequence>
<dbReference type="InterPro" id="IPR011993">
    <property type="entry name" value="PH-like_dom_sf"/>
</dbReference>
<evidence type="ECO:0000256" key="1">
    <source>
        <dbReference type="ARBA" id="ARBA00004167"/>
    </source>
</evidence>
<feature type="compositionally biased region" description="Acidic residues" evidence="6">
    <location>
        <begin position="489"/>
        <end position="501"/>
    </location>
</feature>
<evidence type="ECO:0000256" key="2">
    <source>
        <dbReference type="ARBA" id="ARBA00006582"/>
    </source>
</evidence>
<dbReference type="SMART" id="SM00568">
    <property type="entry name" value="GRAM"/>
    <property type="match status" value="1"/>
</dbReference>
<keyword evidence="4 7" id="KW-1133">Transmembrane helix</keyword>
<feature type="compositionally biased region" description="Polar residues" evidence="6">
    <location>
        <begin position="178"/>
        <end position="197"/>
    </location>
</feature>
<feature type="domain" description="VASt" evidence="8">
    <location>
        <begin position="546"/>
        <end position="716"/>
    </location>
</feature>
<dbReference type="GO" id="GO:0032366">
    <property type="term" value="P:intracellular sterol transport"/>
    <property type="evidence" value="ECO:0007669"/>
    <property type="project" value="TreeGrafter"/>
</dbReference>
<comment type="similarity">
    <text evidence="2">Belongs to the YSP2 family.</text>
</comment>
<dbReference type="Pfam" id="PF02893">
    <property type="entry name" value="GRAM"/>
    <property type="match status" value="1"/>
</dbReference>
<keyword evidence="5 7" id="KW-0472">Membrane</keyword>
<dbReference type="GO" id="GO:0005739">
    <property type="term" value="C:mitochondrion"/>
    <property type="evidence" value="ECO:0007669"/>
    <property type="project" value="TreeGrafter"/>
</dbReference>
<evidence type="ECO:0000256" key="3">
    <source>
        <dbReference type="ARBA" id="ARBA00022692"/>
    </source>
</evidence>
<feature type="region of interest" description="Disordered" evidence="6">
    <location>
        <begin position="138"/>
        <end position="200"/>
    </location>
</feature>
<evidence type="ECO:0000256" key="4">
    <source>
        <dbReference type="ARBA" id="ARBA00022989"/>
    </source>
</evidence>
<proteinExistence type="inferred from homology"/>
<dbReference type="InterPro" id="IPR031968">
    <property type="entry name" value="VASt"/>
</dbReference>
<dbReference type="Gene3D" id="2.30.29.30">
    <property type="entry name" value="Pleckstrin-homology domain (PH domain)/Phosphotyrosine-binding domain (PTB)"/>
    <property type="match status" value="1"/>
</dbReference>
<gene>
    <name evidence="9" type="ORF">CYFA0S_13e03136g</name>
</gene>
<dbReference type="InterPro" id="IPR004182">
    <property type="entry name" value="GRAM"/>
</dbReference>
<dbReference type="PROSITE" id="PS51778">
    <property type="entry name" value="VAST"/>
    <property type="match status" value="1"/>
</dbReference>
<dbReference type="GO" id="GO:0032934">
    <property type="term" value="F:sterol binding"/>
    <property type="evidence" value="ECO:0007669"/>
    <property type="project" value="TreeGrafter"/>
</dbReference>
<dbReference type="AlphaFoldDB" id="A0A061B2R8"/>
<dbReference type="GO" id="GO:0005789">
    <property type="term" value="C:endoplasmic reticulum membrane"/>
    <property type="evidence" value="ECO:0007669"/>
    <property type="project" value="TreeGrafter"/>
</dbReference>
<reference evidence="9" key="1">
    <citation type="journal article" date="2014" name="Genome Announc.">
        <title>Genome sequence of the yeast Cyberlindnera fabianii (Hansenula fabianii).</title>
        <authorList>
            <person name="Freel K.C."/>
            <person name="Sarilar V."/>
            <person name="Neuveglise C."/>
            <person name="Devillers H."/>
            <person name="Friedrich A."/>
            <person name="Schacherer J."/>
        </authorList>
    </citation>
    <scope>NUCLEOTIDE SEQUENCE</scope>
    <source>
        <strain evidence="9">YJS4271</strain>
    </source>
</reference>
<feature type="region of interest" description="Disordered" evidence="6">
    <location>
        <begin position="473"/>
        <end position="507"/>
    </location>
</feature>
<feature type="region of interest" description="Disordered" evidence="6">
    <location>
        <begin position="59"/>
        <end position="121"/>
    </location>
</feature>
<feature type="compositionally biased region" description="Polar residues" evidence="6">
    <location>
        <begin position="59"/>
        <end position="81"/>
    </location>
</feature>
<dbReference type="EMBL" id="LK052898">
    <property type="protein sequence ID" value="CDR44087.1"/>
    <property type="molecule type" value="Genomic_DNA"/>
</dbReference>
<dbReference type="OrthoDB" id="2162691at2759"/>
<evidence type="ECO:0000256" key="7">
    <source>
        <dbReference type="SAM" id="Phobius"/>
    </source>
</evidence>
<dbReference type="GO" id="GO:0140268">
    <property type="term" value="C:endoplasmic reticulum-plasma membrane contact site"/>
    <property type="evidence" value="ECO:0007669"/>
    <property type="project" value="TreeGrafter"/>
</dbReference>
<evidence type="ECO:0000313" key="9">
    <source>
        <dbReference type="EMBL" id="CDR44087.1"/>
    </source>
</evidence>
<dbReference type="PANTHER" id="PTHR23319">
    <property type="entry name" value="GRAM DOMAIN CONTAINING 1B, ISOFORM E"/>
    <property type="match status" value="1"/>
</dbReference>
<dbReference type="PANTHER" id="PTHR23319:SF4">
    <property type="entry name" value="GRAM DOMAIN CONTAINING 1B, ISOFORM E"/>
    <property type="match status" value="1"/>
</dbReference>
<feature type="compositionally biased region" description="Low complexity" evidence="6">
    <location>
        <begin position="91"/>
        <end position="100"/>
    </location>
</feature>
<comment type="subcellular location">
    <subcellularLocation>
        <location evidence="1">Membrane</location>
        <topology evidence="1">Single-pass membrane protein</topology>
    </subcellularLocation>
</comment>
<feature type="compositionally biased region" description="Basic residues" evidence="6">
    <location>
        <begin position="257"/>
        <end position="267"/>
    </location>
</feature>
<feature type="compositionally biased region" description="Low complexity" evidence="6">
    <location>
        <begin position="110"/>
        <end position="121"/>
    </location>
</feature>
<accession>A0A061B2R8</accession>
<evidence type="ECO:0000256" key="6">
    <source>
        <dbReference type="SAM" id="MobiDB-lite"/>
    </source>
</evidence>
<dbReference type="VEuPathDB" id="FungiDB:BON22_1884"/>
<dbReference type="GO" id="GO:0120015">
    <property type="term" value="F:sterol transfer activity"/>
    <property type="evidence" value="ECO:0007669"/>
    <property type="project" value="TreeGrafter"/>
</dbReference>
<dbReference type="InterPro" id="IPR051482">
    <property type="entry name" value="Cholesterol_transport"/>
</dbReference>
<dbReference type="GO" id="GO:0032541">
    <property type="term" value="C:cortical endoplasmic reticulum"/>
    <property type="evidence" value="ECO:0007669"/>
    <property type="project" value="TreeGrafter"/>
</dbReference>
<dbReference type="PhylomeDB" id="A0A061B2R8"/>
<dbReference type="GO" id="GO:0005886">
    <property type="term" value="C:plasma membrane"/>
    <property type="evidence" value="ECO:0007669"/>
    <property type="project" value="TreeGrafter"/>
</dbReference>
<protein>
    <submittedName>
        <fullName evidence="9">CYFA0S13e03136g1_1</fullName>
    </submittedName>
</protein>
<feature type="transmembrane region" description="Helical" evidence="7">
    <location>
        <begin position="756"/>
        <end position="779"/>
    </location>
</feature>
<name>A0A061B2R8_CYBFA</name>
<dbReference type="CDD" id="cd13220">
    <property type="entry name" value="PH-GRAM_GRAMDC"/>
    <property type="match status" value="1"/>
</dbReference>
<evidence type="ECO:0000256" key="5">
    <source>
        <dbReference type="ARBA" id="ARBA00023136"/>
    </source>
</evidence>
<organism evidence="9">
    <name type="scientific">Cyberlindnera fabianii</name>
    <name type="common">Yeast</name>
    <name type="synonym">Hansenula fabianii</name>
    <dbReference type="NCBI Taxonomy" id="36022"/>
    <lineage>
        <taxon>Eukaryota</taxon>
        <taxon>Fungi</taxon>
        <taxon>Dikarya</taxon>
        <taxon>Ascomycota</taxon>
        <taxon>Saccharomycotina</taxon>
        <taxon>Saccharomycetes</taxon>
        <taxon>Phaffomycetales</taxon>
        <taxon>Phaffomycetaceae</taxon>
        <taxon>Cyberlindnera</taxon>
    </lineage>
</organism>
<evidence type="ECO:0000259" key="8">
    <source>
        <dbReference type="PROSITE" id="PS51778"/>
    </source>
</evidence>
<keyword evidence="3 7" id="KW-0812">Transmembrane</keyword>